<organism evidence="2 3">
    <name type="scientific">Brassica napus</name>
    <name type="common">Rape</name>
    <dbReference type="NCBI Taxonomy" id="3708"/>
    <lineage>
        <taxon>Eukaryota</taxon>
        <taxon>Viridiplantae</taxon>
        <taxon>Streptophyta</taxon>
        <taxon>Embryophyta</taxon>
        <taxon>Tracheophyta</taxon>
        <taxon>Spermatophyta</taxon>
        <taxon>Magnoliopsida</taxon>
        <taxon>eudicotyledons</taxon>
        <taxon>Gunneridae</taxon>
        <taxon>Pentapetalae</taxon>
        <taxon>rosids</taxon>
        <taxon>malvids</taxon>
        <taxon>Brassicales</taxon>
        <taxon>Brassicaceae</taxon>
        <taxon>Brassiceae</taxon>
        <taxon>Brassica</taxon>
    </lineage>
</organism>
<name>A0A078IF76_BRANA</name>
<sequence length="133" mass="15029">MGTASPPFSPGLLGGNRENREVCDEDQGEIKRSMGEVTKEIPKWIEAVQDKKSLRKYDVEVTSVEEVHSTVQRGRAFCTWNGDHNSGNYLRNFEEQWTCNREESSDINSGNEGREQRESSSEGQGQSFISLLK</sequence>
<accession>A0A078IF76</accession>
<feature type="region of interest" description="Disordered" evidence="1">
    <location>
        <begin position="1"/>
        <end position="33"/>
    </location>
</feature>
<protein>
    <submittedName>
        <fullName evidence="2">BnaC07g27530D protein</fullName>
    </submittedName>
</protein>
<dbReference type="PaxDb" id="3708-A0A078IF76"/>
<feature type="region of interest" description="Disordered" evidence="1">
    <location>
        <begin position="100"/>
        <end position="133"/>
    </location>
</feature>
<dbReference type="EMBL" id="LK032785">
    <property type="protein sequence ID" value="CDY48656.1"/>
    <property type="molecule type" value="Genomic_DNA"/>
</dbReference>
<proteinExistence type="predicted"/>
<dbReference type="Proteomes" id="UP000028999">
    <property type="component" value="Unassembled WGS sequence"/>
</dbReference>
<evidence type="ECO:0000256" key="1">
    <source>
        <dbReference type="SAM" id="MobiDB-lite"/>
    </source>
</evidence>
<dbReference type="Gramene" id="CDY48656">
    <property type="protein sequence ID" value="CDY48656"/>
    <property type="gene ID" value="GSBRNA2T00091519001"/>
</dbReference>
<feature type="compositionally biased region" description="Basic and acidic residues" evidence="1">
    <location>
        <begin position="17"/>
        <end position="33"/>
    </location>
</feature>
<gene>
    <name evidence="2" type="primary">BnaC07g27530D</name>
    <name evidence="2" type="ORF">GSBRNA2T00091519001</name>
</gene>
<evidence type="ECO:0000313" key="3">
    <source>
        <dbReference type="Proteomes" id="UP000028999"/>
    </source>
</evidence>
<dbReference type="AlphaFoldDB" id="A0A078IF76"/>
<reference evidence="2 3" key="1">
    <citation type="journal article" date="2014" name="Science">
        <title>Plant genetics. Early allopolyploid evolution in the post-Neolithic Brassica napus oilseed genome.</title>
        <authorList>
            <person name="Chalhoub B."/>
            <person name="Denoeud F."/>
            <person name="Liu S."/>
            <person name="Parkin I.A."/>
            <person name="Tang H."/>
            <person name="Wang X."/>
            <person name="Chiquet J."/>
            <person name="Belcram H."/>
            <person name="Tong C."/>
            <person name="Samans B."/>
            <person name="Correa M."/>
            <person name="Da Silva C."/>
            <person name="Just J."/>
            <person name="Falentin C."/>
            <person name="Koh C.S."/>
            <person name="Le Clainche I."/>
            <person name="Bernard M."/>
            <person name="Bento P."/>
            <person name="Noel B."/>
            <person name="Labadie K."/>
            <person name="Alberti A."/>
            <person name="Charles M."/>
            <person name="Arnaud D."/>
            <person name="Guo H."/>
            <person name="Daviaud C."/>
            <person name="Alamery S."/>
            <person name="Jabbari K."/>
            <person name="Zhao M."/>
            <person name="Edger P.P."/>
            <person name="Chelaifa H."/>
            <person name="Tack D."/>
            <person name="Lassalle G."/>
            <person name="Mestiri I."/>
            <person name="Schnel N."/>
            <person name="Le Paslier M.C."/>
            <person name="Fan G."/>
            <person name="Renault V."/>
            <person name="Bayer P.E."/>
            <person name="Golicz A.A."/>
            <person name="Manoli S."/>
            <person name="Lee T.H."/>
            <person name="Thi V.H."/>
            <person name="Chalabi S."/>
            <person name="Hu Q."/>
            <person name="Fan C."/>
            <person name="Tollenaere R."/>
            <person name="Lu Y."/>
            <person name="Battail C."/>
            <person name="Shen J."/>
            <person name="Sidebottom C.H."/>
            <person name="Wang X."/>
            <person name="Canaguier A."/>
            <person name="Chauveau A."/>
            <person name="Berard A."/>
            <person name="Deniot G."/>
            <person name="Guan M."/>
            <person name="Liu Z."/>
            <person name="Sun F."/>
            <person name="Lim Y.P."/>
            <person name="Lyons E."/>
            <person name="Town C.D."/>
            <person name="Bancroft I."/>
            <person name="Wang X."/>
            <person name="Meng J."/>
            <person name="Ma J."/>
            <person name="Pires J.C."/>
            <person name="King G.J."/>
            <person name="Brunel D."/>
            <person name="Delourme R."/>
            <person name="Renard M."/>
            <person name="Aury J.M."/>
            <person name="Adams K.L."/>
            <person name="Batley J."/>
            <person name="Snowdon R.J."/>
            <person name="Tost J."/>
            <person name="Edwards D."/>
            <person name="Zhou Y."/>
            <person name="Hua W."/>
            <person name="Sharpe A.G."/>
            <person name="Paterson A.H."/>
            <person name="Guan C."/>
            <person name="Wincker P."/>
        </authorList>
    </citation>
    <scope>NUCLEOTIDE SEQUENCE [LARGE SCALE GENOMIC DNA]</scope>
    <source>
        <strain evidence="3">cv. Darmor-bzh</strain>
    </source>
</reference>
<evidence type="ECO:0000313" key="2">
    <source>
        <dbReference type="EMBL" id="CDY48656.1"/>
    </source>
</evidence>
<keyword evidence="3" id="KW-1185">Reference proteome</keyword>